<name>A0A645FCX6_9ZZZZ</name>
<dbReference type="EMBL" id="VSSQ01058440">
    <property type="protein sequence ID" value="MPN12147.1"/>
    <property type="molecule type" value="Genomic_DNA"/>
</dbReference>
<organism evidence="1">
    <name type="scientific">bioreactor metagenome</name>
    <dbReference type="NCBI Taxonomy" id="1076179"/>
    <lineage>
        <taxon>unclassified sequences</taxon>
        <taxon>metagenomes</taxon>
        <taxon>ecological metagenomes</taxon>
    </lineage>
</organism>
<comment type="caution">
    <text evidence="1">The sequence shown here is derived from an EMBL/GenBank/DDBJ whole genome shotgun (WGS) entry which is preliminary data.</text>
</comment>
<accession>A0A645FCX6</accession>
<sequence length="155" mass="17163">MLAAALLFWEDNQQKIEHAHEKNAHGKSGIAQIYEILCAYADLYFTARQKIIFVQEAEGYLNRNGKSALLDNKPPTPFKSSHAPLANAIRAGIADGSVKTSADVELLYYNTYDALLGLLQKMAITQDGAATNGIDARQRLTHFCKLLTASFEQKF</sequence>
<reference evidence="1" key="1">
    <citation type="submission" date="2019-08" db="EMBL/GenBank/DDBJ databases">
        <authorList>
            <person name="Kucharzyk K."/>
            <person name="Murdoch R.W."/>
            <person name="Higgins S."/>
            <person name="Loffler F."/>
        </authorList>
    </citation>
    <scope>NUCLEOTIDE SEQUENCE</scope>
</reference>
<proteinExistence type="predicted"/>
<protein>
    <submittedName>
        <fullName evidence="1">Uncharacterized protein</fullName>
    </submittedName>
</protein>
<evidence type="ECO:0000313" key="1">
    <source>
        <dbReference type="EMBL" id="MPN12147.1"/>
    </source>
</evidence>
<dbReference type="AlphaFoldDB" id="A0A645FCX6"/>
<gene>
    <name evidence="1" type="ORF">SDC9_159459</name>
</gene>